<dbReference type="PANTHER" id="PTHR37950:SF1">
    <property type="entry name" value="4-HYDROXYPHENYLACETATE CATABOLISM PROTEIN"/>
    <property type="match status" value="1"/>
</dbReference>
<comment type="caution">
    <text evidence="1">The sequence shown here is derived from an EMBL/GenBank/DDBJ whole genome shotgun (WGS) entry which is preliminary data.</text>
</comment>
<dbReference type="OrthoDB" id="9814215at2"/>
<dbReference type="RefSeq" id="WP_045978976.1">
    <property type="nucleotide sequence ID" value="NZ_JXXY01000005.1"/>
</dbReference>
<name>A0A0F4PRQ8_9GAMM</name>
<proteinExistence type="predicted"/>
<dbReference type="Proteomes" id="UP000033664">
    <property type="component" value="Unassembled WGS sequence"/>
</dbReference>
<dbReference type="Gene3D" id="3.30.429.10">
    <property type="entry name" value="Macrophage Migration Inhibitory Factor"/>
    <property type="match status" value="1"/>
</dbReference>
<evidence type="ECO:0000313" key="1">
    <source>
        <dbReference type="EMBL" id="KJZ02232.1"/>
    </source>
</evidence>
<keyword evidence="1" id="KW-0413">Isomerase</keyword>
<gene>
    <name evidence="1" type="ORF">TW72_00730</name>
</gene>
<dbReference type="PATRIC" id="fig|151081.8.peg.1328"/>
<dbReference type="Pfam" id="PF02962">
    <property type="entry name" value="CHMI"/>
    <property type="match status" value="1"/>
</dbReference>
<sequence>MPHFVMDCSQDIFVSHDEAFIIEQLFLQACATNLFDERDIKVRINSFEKYSVGNKREPFIHVFASIMQGRTTEQKAMLSQQVVSKLVTLFPNVPNIAMNISDFEMATYCNRTMV</sequence>
<organism evidence="1 2">
    <name type="scientific">Pseudoalteromonas ruthenica</name>
    <dbReference type="NCBI Taxonomy" id="151081"/>
    <lineage>
        <taxon>Bacteria</taxon>
        <taxon>Pseudomonadati</taxon>
        <taxon>Pseudomonadota</taxon>
        <taxon>Gammaproteobacteria</taxon>
        <taxon>Alteromonadales</taxon>
        <taxon>Pseudoalteromonadaceae</taxon>
        <taxon>Pseudoalteromonas</taxon>
    </lineage>
</organism>
<dbReference type="GeneID" id="58227008"/>
<evidence type="ECO:0000313" key="2">
    <source>
        <dbReference type="Proteomes" id="UP000033664"/>
    </source>
</evidence>
<dbReference type="CDD" id="cd00580">
    <property type="entry name" value="CHMI"/>
    <property type="match status" value="1"/>
</dbReference>
<keyword evidence="2" id="KW-1185">Reference proteome</keyword>
<dbReference type="SUPFAM" id="SSF55331">
    <property type="entry name" value="Tautomerase/MIF"/>
    <property type="match status" value="1"/>
</dbReference>
<dbReference type="EMBL" id="JXXZ01000001">
    <property type="protein sequence ID" value="KJZ02232.1"/>
    <property type="molecule type" value="Genomic_DNA"/>
</dbReference>
<dbReference type="InterPro" id="IPR014347">
    <property type="entry name" value="Tautomerase/MIF_sf"/>
</dbReference>
<dbReference type="PANTHER" id="PTHR37950">
    <property type="entry name" value="4-HYDROXYPHENYLACETATE CATABOLISM PROTEIN"/>
    <property type="match status" value="1"/>
</dbReference>
<accession>A0A0F4PRQ8</accession>
<dbReference type="GO" id="GO:0008704">
    <property type="term" value="F:5-carboxymethyl-2-hydroxymuconate delta-isomerase activity"/>
    <property type="evidence" value="ECO:0007669"/>
    <property type="project" value="InterPro"/>
</dbReference>
<dbReference type="InterPro" id="IPR004220">
    <property type="entry name" value="5-COMe_2-OHmuconate_Isoase"/>
</dbReference>
<protein>
    <submittedName>
        <fullName evidence="1">5-carboxymethyl-2-hydroxymuconate isomerase</fullName>
    </submittedName>
</protein>
<reference evidence="1 2" key="1">
    <citation type="journal article" date="2015" name="BMC Genomics">
        <title>Genome mining reveals unlocked bioactive potential of marine Gram-negative bacteria.</title>
        <authorList>
            <person name="Machado H."/>
            <person name="Sonnenschein E.C."/>
            <person name="Melchiorsen J."/>
            <person name="Gram L."/>
        </authorList>
    </citation>
    <scope>NUCLEOTIDE SEQUENCE [LARGE SCALE GENOMIC DNA]</scope>
    <source>
        <strain evidence="1 2">S3137</strain>
    </source>
</reference>
<dbReference type="AlphaFoldDB" id="A0A0F4PRQ8"/>